<feature type="region of interest" description="Disordered" evidence="1">
    <location>
        <begin position="67"/>
        <end position="88"/>
    </location>
</feature>
<sequence>MTVVIMQFAPAAFERENAAAYCGLSLSTFEKGVREKTIPQARQLSSKRVGWLRVELDAWLLSRPSSEMLPPANTGAKKPRMQLEHSTQ</sequence>
<dbReference type="OrthoDB" id="8455288at2"/>
<dbReference type="InterPro" id="IPR010260">
    <property type="entry name" value="AlpA"/>
</dbReference>
<evidence type="ECO:0000313" key="3">
    <source>
        <dbReference type="Proteomes" id="UP000306236"/>
    </source>
</evidence>
<reference evidence="2 3" key="1">
    <citation type="submission" date="2019-04" db="EMBL/GenBank/DDBJ databases">
        <title>Lampropedia sp YIM MLB12 draf genome.</title>
        <authorList>
            <person name="Wang Y.-X."/>
        </authorList>
    </citation>
    <scope>NUCLEOTIDE SEQUENCE [LARGE SCALE GENOMIC DNA]</scope>
    <source>
        <strain evidence="2 3">YIM MLB12</strain>
    </source>
</reference>
<name>A0A4S5BKK3_9BURK</name>
<accession>A0A4S5BKK3</accession>
<dbReference type="AlphaFoldDB" id="A0A4S5BKK3"/>
<proteinExistence type="predicted"/>
<keyword evidence="3" id="KW-1185">Reference proteome</keyword>
<dbReference type="EMBL" id="SSWX01000012">
    <property type="protein sequence ID" value="THJ33044.1"/>
    <property type="molecule type" value="Genomic_DNA"/>
</dbReference>
<dbReference type="Pfam" id="PF05930">
    <property type="entry name" value="Phage_AlpA"/>
    <property type="match status" value="1"/>
</dbReference>
<comment type="caution">
    <text evidence="2">The sequence shown here is derived from an EMBL/GenBank/DDBJ whole genome shotgun (WGS) entry which is preliminary data.</text>
</comment>
<gene>
    <name evidence="2" type="ORF">E8K88_10685</name>
</gene>
<dbReference type="RefSeq" id="WP_136406645.1">
    <property type="nucleotide sequence ID" value="NZ_SSWX01000012.1"/>
</dbReference>
<protein>
    <submittedName>
        <fullName evidence="2">AlpA family phage regulatory protein</fullName>
    </submittedName>
</protein>
<evidence type="ECO:0000256" key="1">
    <source>
        <dbReference type="SAM" id="MobiDB-lite"/>
    </source>
</evidence>
<organism evidence="2 3">
    <name type="scientific">Lampropedia aestuarii</name>
    <dbReference type="NCBI Taxonomy" id="2562762"/>
    <lineage>
        <taxon>Bacteria</taxon>
        <taxon>Pseudomonadati</taxon>
        <taxon>Pseudomonadota</taxon>
        <taxon>Betaproteobacteria</taxon>
        <taxon>Burkholderiales</taxon>
        <taxon>Comamonadaceae</taxon>
        <taxon>Lampropedia</taxon>
    </lineage>
</organism>
<evidence type="ECO:0000313" key="2">
    <source>
        <dbReference type="EMBL" id="THJ33044.1"/>
    </source>
</evidence>
<dbReference type="Proteomes" id="UP000306236">
    <property type="component" value="Unassembled WGS sequence"/>
</dbReference>